<organism evidence="2 3">
    <name type="scientific">Mesorhabditis spiculigera</name>
    <dbReference type="NCBI Taxonomy" id="96644"/>
    <lineage>
        <taxon>Eukaryota</taxon>
        <taxon>Metazoa</taxon>
        <taxon>Ecdysozoa</taxon>
        <taxon>Nematoda</taxon>
        <taxon>Chromadorea</taxon>
        <taxon>Rhabditida</taxon>
        <taxon>Rhabditina</taxon>
        <taxon>Rhabditomorpha</taxon>
        <taxon>Rhabditoidea</taxon>
        <taxon>Rhabditidae</taxon>
        <taxon>Mesorhabditinae</taxon>
        <taxon>Mesorhabditis</taxon>
    </lineage>
</organism>
<name>A0AA36C850_9BILA</name>
<evidence type="ECO:0008006" key="4">
    <source>
        <dbReference type="Google" id="ProtNLM"/>
    </source>
</evidence>
<proteinExistence type="predicted"/>
<feature type="chain" id="PRO_5041215875" description="Secreted protein" evidence="1">
    <location>
        <begin position="21"/>
        <end position="91"/>
    </location>
</feature>
<accession>A0AA36C850</accession>
<gene>
    <name evidence="2" type="ORF">MSPICULIGERA_LOCUS2304</name>
</gene>
<sequence>MASQWHCVTMMMMLIGSIFCAPSSSSSSSSLERVEYVLVPRSALVDQQQLEYPYIAERLAKRFEVDRMRRAPYDQLTFMENIQKPRFGRRR</sequence>
<feature type="signal peptide" evidence="1">
    <location>
        <begin position="1"/>
        <end position="20"/>
    </location>
</feature>
<reference evidence="2" key="1">
    <citation type="submission" date="2023-06" db="EMBL/GenBank/DDBJ databases">
        <authorList>
            <person name="Delattre M."/>
        </authorList>
    </citation>
    <scope>NUCLEOTIDE SEQUENCE</scope>
    <source>
        <strain evidence="2">AF72</strain>
    </source>
</reference>
<feature type="non-terminal residue" evidence="2">
    <location>
        <position position="91"/>
    </location>
</feature>
<protein>
    <recommendedName>
        <fullName evidence="4">Secreted protein</fullName>
    </recommendedName>
</protein>
<keyword evidence="3" id="KW-1185">Reference proteome</keyword>
<comment type="caution">
    <text evidence="2">The sequence shown here is derived from an EMBL/GenBank/DDBJ whole genome shotgun (WGS) entry which is preliminary data.</text>
</comment>
<evidence type="ECO:0000313" key="3">
    <source>
        <dbReference type="Proteomes" id="UP001177023"/>
    </source>
</evidence>
<dbReference type="Proteomes" id="UP001177023">
    <property type="component" value="Unassembled WGS sequence"/>
</dbReference>
<evidence type="ECO:0000313" key="2">
    <source>
        <dbReference type="EMBL" id="CAJ0563014.1"/>
    </source>
</evidence>
<dbReference type="EMBL" id="CATQJA010000678">
    <property type="protein sequence ID" value="CAJ0563014.1"/>
    <property type="molecule type" value="Genomic_DNA"/>
</dbReference>
<dbReference type="AlphaFoldDB" id="A0AA36C850"/>
<keyword evidence="1" id="KW-0732">Signal</keyword>
<evidence type="ECO:0000256" key="1">
    <source>
        <dbReference type="SAM" id="SignalP"/>
    </source>
</evidence>